<reference evidence="2 3" key="1">
    <citation type="submission" date="2019-01" db="EMBL/GenBank/DDBJ databases">
        <title>Pseudoxanthomonas composti sp. nov., isolated from compost.</title>
        <authorList>
            <person name="Yang G."/>
        </authorList>
    </citation>
    <scope>NUCLEOTIDE SEQUENCE [LARGE SCALE GENOMIC DNA]</scope>
    <source>
        <strain evidence="2 3">GSS15</strain>
    </source>
</reference>
<dbReference type="Proteomes" id="UP000289784">
    <property type="component" value="Unassembled WGS sequence"/>
</dbReference>
<dbReference type="EMBL" id="SAWZ01000003">
    <property type="protein sequence ID" value="RXR06609.1"/>
    <property type="molecule type" value="Genomic_DNA"/>
</dbReference>
<gene>
    <name evidence="2" type="ORF">EPA99_08210</name>
</gene>
<organism evidence="2 3">
    <name type="scientific">Pseudoxanthomonas composti</name>
    <dbReference type="NCBI Taxonomy" id="2137479"/>
    <lineage>
        <taxon>Bacteria</taxon>
        <taxon>Pseudomonadati</taxon>
        <taxon>Pseudomonadota</taxon>
        <taxon>Gammaproteobacteria</taxon>
        <taxon>Lysobacterales</taxon>
        <taxon>Lysobacteraceae</taxon>
        <taxon>Pseudoxanthomonas</taxon>
    </lineage>
</organism>
<dbReference type="RefSeq" id="WP_129470716.1">
    <property type="nucleotide sequence ID" value="NZ_SAWZ01000003.1"/>
</dbReference>
<proteinExistence type="predicted"/>
<evidence type="ECO:0000313" key="3">
    <source>
        <dbReference type="Proteomes" id="UP000289784"/>
    </source>
</evidence>
<sequence>MPVQASTTTRQDAESTAPLAAWWQRWLTRPLAQAAARTRARKQAKAPTQAPAVSPLPVDPGRLSADLTLIRAARIHTRPGPVRRRRVGLRPLP</sequence>
<keyword evidence="3" id="KW-1185">Reference proteome</keyword>
<name>A0A4Q1JY49_9GAMM</name>
<accession>A0A4Q1JY49</accession>
<evidence type="ECO:0000256" key="1">
    <source>
        <dbReference type="SAM" id="MobiDB-lite"/>
    </source>
</evidence>
<evidence type="ECO:0000313" key="2">
    <source>
        <dbReference type="EMBL" id="RXR06609.1"/>
    </source>
</evidence>
<protein>
    <submittedName>
        <fullName evidence="2">Uncharacterized protein</fullName>
    </submittedName>
</protein>
<dbReference type="AlphaFoldDB" id="A0A4Q1JY49"/>
<comment type="caution">
    <text evidence="2">The sequence shown here is derived from an EMBL/GenBank/DDBJ whole genome shotgun (WGS) entry which is preliminary data.</text>
</comment>
<feature type="region of interest" description="Disordered" evidence="1">
    <location>
        <begin position="34"/>
        <end position="59"/>
    </location>
</feature>